<feature type="domain" description="Glutamine amidotransferase" evidence="1">
    <location>
        <begin position="67"/>
        <end position="187"/>
    </location>
</feature>
<dbReference type="PROSITE" id="PS51273">
    <property type="entry name" value="GATASE_TYPE_1"/>
    <property type="match status" value="1"/>
</dbReference>
<comment type="caution">
    <text evidence="2">The sequence shown here is derived from an EMBL/GenBank/DDBJ whole genome shotgun (WGS) entry which is preliminary data.</text>
</comment>
<protein>
    <submittedName>
        <fullName evidence="2">Gamma-glutamyl-gamma-aminobutyrate hydrolase family protein</fullName>
    </submittedName>
</protein>
<dbReference type="Proteomes" id="UP001139028">
    <property type="component" value="Unassembled WGS sequence"/>
</dbReference>
<dbReference type="GO" id="GO:0005829">
    <property type="term" value="C:cytosol"/>
    <property type="evidence" value="ECO:0007669"/>
    <property type="project" value="TreeGrafter"/>
</dbReference>
<evidence type="ECO:0000259" key="1">
    <source>
        <dbReference type="Pfam" id="PF00117"/>
    </source>
</evidence>
<dbReference type="PANTHER" id="PTHR42695:SF5">
    <property type="entry name" value="GLUTAMINE AMIDOTRANSFERASE YLR126C-RELATED"/>
    <property type="match status" value="1"/>
</dbReference>
<dbReference type="InterPro" id="IPR017926">
    <property type="entry name" value="GATASE"/>
</dbReference>
<dbReference type="AlphaFoldDB" id="A0A9X2ETL1"/>
<dbReference type="Gene3D" id="3.40.50.880">
    <property type="match status" value="1"/>
</dbReference>
<dbReference type="Pfam" id="PF00117">
    <property type="entry name" value="GATase"/>
    <property type="match status" value="1"/>
</dbReference>
<accession>A0A9X2ETL1</accession>
<evidence type="ECO:0000313" key="2">
    <source>
        <dbReference type="EMBL" id="MCO1335573.1"/>
    </source>
</evidence>
<gene>
    <name evidence="2" type="ORF">MO867_14635</name>
</gene>
<dbReference type="RefSeq" id="WP_252470419.1">
    <property type="nucleotide sequence ID" value="NZ_JALBWM010000069.1"/>
</dbReference>
<keyword evidence="2" id="KW-0378">Hydrolase</keyword>
<dbReference type="EMBL" id="JALBWM010000069">
    <property type="protein sequence ID" value="MCO1335573.1"/>
    <property type="molecule type" value="Genomic_DNA"/>
</dbReference>
<dbReference type="InterPro" id="IPR044992">
    <property type="entry name" value="ChyE-like"/>
</dbReference>
<evidence type="ECO:0000313" key="3">
    <source>
        <dbReference type="Proteomes" id="UP001139028"/>
    </source>
</evidence>
<organism evidence="2 3">
    <name type="scientific">Microbulbifer okhotskensis</name>
    <dbReference type="NCBI Taxonomy" id="2926617"/>
    <lineage>
        <taxon>Bacteria</taxon>
        <taxon>Pseudomonadati</taxon>
        <taxon>Pseudomonadota</taxon>
        <taxon>Gammaproteobacteria</taxon>
        <taxon>Cellvibrionales</taxon>
        <taxon>Microbulbiferaceae</taxon>
        <taxon>Microbulbifer</taxon>
    </lineage>
</organism>
<dbReference type="PANTHER" id="PTHR42695">
    <property type="entry name" value="GLUTAMINE AMIDOTRANSFERASE YLR126C-RELATED"/>
    <property type="match status" value="1"/>
</dbReference>
<dbReference type="CDD" id="cd01741">
    <property type="entry name" value="GATase1_1"/>
    <property type="match status" value="1"/>
</dbReference>
<dbReference type="SUPFAM" id="SSF52317">
    <property type="entry name" value="Class I glutamine amidotransferase-like"/>
    <property type="match status" value="1"/>
</dbReference>
<proteinExistence type="predicted"/>
<reference evidence="2" key="1">
    <citation type="journal article" date="2022" name="Arch. Microbiol.">
        <title>Microbulbifer okhotskensis sp. nov., isolated from a deep bottom sediment of the Okhotsk Sea.</title>
        <authorList>
            <person name="Romanenko L."/>
            <person name="Kurilenko V."/>
            <person name="Otstavnykh N."/>
            <person name="Velansky P."/>
            <person name="Isaeva M."/>
            <person name="Mikhailov V."/>
        </authorList>
    </citation>
    <scope>NUCLEOTIDE SEQUENCE</scope>
    <source>
        <strain evidence="2">OS29</strain>
    </source>
</reference>
<keyword evidence="3" id="KW-1185">Reference proteome</keyword>
<sequence>MKIGILKTDDVRKELVSEFGEYPEMFADLLRGQDPTLEFSTYEVQHGQYPSDIDDVDAYLITGSKTGVYDSKSWVSPLMDFVRKLHDQHKPTIGICFGHQLIAQALGGRAQKSDKGWGLGVHTYEMQETPSWMSEPKTEFSLLVTHQDQVDELPPGGRVLASSEFCPMAMVQVDDHMLSFQAHPEFSKPYSTSLMQLRREAFGEQVVDKGQASLQNDIHENMVAKWMLEFLRR</sequence>
<name>A0A9X2ETL1_9GAMM</name>
<dbReference type="InterPro" id="IPR029062">
    <property type="entry name" value="Class_I_gatase-like"/>
</dbReference>
<dbReference type="GO" id="GO:0016787">
    <property type="term" value="F:hydrolase activity"/>
    <property type="evidence" value="ECO:0007669"/>
    <property type="project" value="UniProtKB-KW"/>
</dbReference>